<dbReference type="GO" id="GO:0020037">
    <property type="term" value="F:heme binding"/>
    <property type="evidence" value="ECO:0007669"/>
    <property type="project" value="InterPro"/>
</dbReference>
<protein>
    <recommendedName>
        <fullName evidence="6">Cytochrome c domain-containing protein</fullName>
    </recommendedName>
</protein>
<evidence type="ECO:0000256" key="1">
    <source>
        <dbReference type="ARBA" id="ARBA00022617"/>
    </source>
</evidence>
<evidence type="ECO:0000256" key="5">
    <source>
        <dbReference type="SAM" id="SignalP"/>
    </source>
</evidence>
<reference evidence="7 8" key="1">
    <citation type="journal article" date="2012" name="Stand. Genomic Sci.">
        <title>Complete genome sequence of the sulfur compounds oxidizing chemolithoautotroph Sulfuricurvum kujiense type strain (YK-1(T)).</title>
        <authorList>
            <person name="Han C."/>
            <person name="Kotsyurbenko O."/>
            <person name="Chertkov O."/>
            <person name="Held B."/>
            <person name="Lapidus A."/>
            <person name="Nolan M."/>
            <person name="Lucas S."/>
            <person name="Hammon N."/>
            <person name="Deshpande S."/>
            <person name="Cheng J.F."/>
            <person name="Tapia R."/>
            <person name="Goodwin L.A."/>
            <person name="Pitluck S."/>
            <person name="Liolios K."/>
            <person name="Pagani I."/>
            <person name="Ivanova N."/>
            <person name="Mavromatis K."/>
            <person name="Mikhailova N."/>
            <person name="Pati A."/>
            <person name="Chen A."/>
            <person name="Palaniappan K."/>
            <person name="Land M."/>
            <person name="Hauser L."/>
            <person name="Chang Y.J."/>
            <person name="Jeffries C.D."/>
            <person name="Brambilla E.M."/>
            <person name="Rohde M."/>
            <person name="Spring S."/>
            <person name="Sikorski J."/>
            <person name="Goker M."/>
            <person name="Woyke T."/>
            <person name="Bristow J."/>
            <person name="Eisen J.A."/>
            <person name="Markowitz V."/>
            <person name="Hugenholtz P."/>
            <person name="Kyrpides N.C."/>
            <person name="Klenk H.P."/>
            <person name="Detter J.C."/>
        </authorList>
    </citation>
    <scope>NUCLEOTIDE SEQUENCE [LARGE SCALE GENOMIC DNA]</scope>
    <source>
        <strain evidence="8">ATCC BAA-921 / DSM 16994 / JCM 11577 / YK-1</strain>
    </source>
</reference>
<gene>
    <name evidence="7" type="ordered locus">Sulku_1472</name>
</gene>
<dbReference type="KEGG" id="sku:Sulku_1472"/>
<feature type="signal peptide" evidence="5">
    <location>
        <begin position="1"/>
        <end position="16"/>
    </location>
</feature>
<keyword evidence="8" id="KW-1185">Reference proteome</keyword>
<keyword evidence="2 4" id="KW-0479">Metal-binding</keyword>
<evidence type="ECO:0000313" key="7">
    <source>
        <dbReference type="EMBL" id="ADR34134.1"/>
    </source>
</evidence>
<evidence type="ECO:0000256" key="4">
    <source>
        <dbReference type="PROSITE-ProRule" id="PRU00433"/>
    </source>
</evidence>
<accession>E4TZB9</accession>
<dbReference type="Gene3D" id="1.10.760.10">
    <property type="entry name" value="Cytochrome c-like domain"/>
    <property type="match status" value="1"/>
</dbReference>
<name>E4TZB9_SULKY</name>
<feature type="domain" description="Cytochrome c" evidence="6">
    <location>
        <begin position="42"/>
        <end position="135"/>
    </location>
</feature>
<dbReference type="OrthoDB" id="5324207at2"/>
<dbReference type="EMBL" id="CP002355">
    <property type="protein sequence ID" value="ADR34134.1"/>
    <property type="molecule type" value="Genomic_DNA"/>
</dbReference>
<proteinExistence type="predicted"/>
<dbReference type="HOGENOM" id="CLU_146035_0_0_7"/>
<dbReference type="InterPro" id="IPR009056">
    <property type="entry name" value="Cyt_c-like_dom"/>
</dbReference>
<evidence type="ECO:0000313" key="8">
    <source>
        <dbReference type="Proteomes" id="UP000008721"/>
    </source>
</evidence>
<evidence type="ECO:0000256" key="2">
    <source>
        <dbReference type="ARBA" id="ARBA00022723"/>
    </source>
</evidence>
<sequence>MKYLAIVTMFSMSLMAASPEVLQYMNDLSKTAKAENSAFNGFDAARGKEIFTSTHTGKQGKPMACTSCHTLNLANPGKNSLTGKVIEPLSPRANPQRLTSTKEVNKWLKRNFMDVYAREGSAQEKGDVLTYIMKN</sequence>
<dbReference type="RefSeq" id="WP_013460331.1">
    <property type="nucleotide sequence ID" value="NC_014762.1"/>
</dbReference>
<dbReference type="SUPFAM" id="SSF46626">
    <property type="entry name" value="Cytochrome c"/>
    <property type="match status" value="1"/>
</dbReference>
<feature type="chain" id="PRO_5003190082" description="Cytochrome c domain-containing protein" evidence="5">
    <location>
        <begin position="17"/>
        <end position="135"/>
    </location>
</feature>
<keyword evidence="5" id="KW-0732">Signal</keyword>
<dbReference type="PROSITE" id="PS51007">
    <property type="entry name" value="CYTC"/>
    <property type="match status" value="1"/>
</dbReference>
<keyword evidence="3 4" id="KW-0408">Iron</keyword>
<evidence type="ECO:0000259" key="6">
    <source>
        <dbReference type="PROSITE" id="PS51007"/>
    </source>
</evidence>
<evidence type="ECO:0000256" key="3">
    <source>
        <dbReference type="ARBA" id="ARBA00023004"/>
    </source>
</evidence>
<dbReference type="STRING" id="709032.Sulku_1472"/>
<dbReference type="GO" id="GO:0009055">
    <property type="term" value="F:electron transfer activity"/>
    <property type="evidence" value="ECO:0007669"/>
    <property type="project" value="InterPro"/>
</dbReference>
<dbReference type="InterPro" id="IPR036909">
    <property type="entry name" value="Cyt_c-like_dom_sf"/>
</dbReference>
<dbReference type="eggNOG" id="COG2010">
    <property type="taxonomic scope" value="Bacteria"/>
</dbReference>
<dbReference type="GO" id="GO:0046872">
    <property type="term" value="F:metal ion binding"/>
    <property type="evidence" value="ECO:0007669"/>
    <property type="project" value="UniProtKB-KW"/>
</dbReference>
<dbReference type="InterPro" id="IPR015170">
    <property type="entry name" value="DUF1924_SHP"/>
</dbReference>
<organism evidence="7 8">
    <name type="scientific">Sulfuricurvum kujiense (strain ATCC BAA-921 / DSM 16994 / JCM 11577 / YK-1)</name>
    <dbReference type="NCBI Taxonomy" id="709032"/>
    <lineage>
        <taxon>Bacteria</taxon>
        <taxon>Pseudomonadati</taxon>
        <taxon>Campylobacterota</taxon>
        <taxon>Epsilonproteobacteria</taxon>
        <taxon>Campylobacterales</taxon>
        <taxon>Sulfurimonadaceae</taxon>
        <taxon>Sulfuricurvum</taxon>
    </lineage>
</organism>
<dbReference type="Pfam" id="PF09086">
    <property type="entry name" value="DUF1924"/>
    <property type="match status" value="1"/>
</dbReference>
<dbReference type="AlphaFoldDB" id="E4TZB9"/>
<dbReference type="Proteomes" id="UP000008721">
    <property type="component" value="Chromosome"/>
</dbReference>
<keyword evidence="1 4" id="KW-0349">Heme</keyword>